<feature type="non-terminal residue" evidence="2">
    <location>
        <position position="70"/>
    </location>
</feature>
<accession>A0ABD0R2L2</accession>
<feature type="region of interest" description="Disordered" evidence="1">
    <location>
        <begin position="1"/>
        <end position="34"/>
    </location>
</feature>
<evidence type="ECO:0000313" key="3">
    <source>
        <dbReference type="Proteomes" id="UP001529510"/>
    </source>
</evidence>
<sequence>SDGSVPSQWRWPPRLRSPLLRAGNPKPSPTAFVPANRTGNSHIVLKAWPDYVPAVTITPLWDQVVTLQAR</sequence>
<gene>
    <name evidence="2" type="ORF">M9458_010518</name>
</gene>
<organism evidence="2 3">
    <name type="scientific">Cirrhinus mrigala</name>
    <name type="common">Mrigala</name>
    <dbReference type="NCBI Taxonomy" id="683832"/>
    <lineage>
        <taxon>Eukaryota</taxon>
        <taxon>Metazoa</taxon>
        <taxon>Chordata</taxon>
        <taxon>Craniata</taxon>
        <taxon>Vertebrata</taxon>
        <taxon>Euteleostomi</taxon>
        <taxon>Actinopterygii</taxon>
        <taxon>Neopterygii</taxon>
        <taxon>Teleostei</taxon>
        <taxon>Ostariophysi</taxon>
        <taxon>Cypriniformes</taxon>
        <taxon>Cyprinidae</taxon>
        <taxon>Labeoninae</taxon>
        <taxon>Labeonini</taxon>
        <taxon>Cirrhinus</taxon>
    </lineage>
</organism>
<evidence type="ECO:0000313" key="2">
    <source>
        <dbReference type="EMBL" id="KAL0192222.1"/>
    </source>
</evidence>
<proteinExistence type="predicted"/>
<dbReference type="Proteomes" id="UP001529510">
    <property type="component" value="Unassembled WGS sequence"/>
</dbReference>
<feature type="compositionally biased region" description="Low complexity" evidence="1">
    <location>
        <begin position="1"/>
        <end position="21"/>
    </location>
</feature>
<reference evidence="2 3" key="1">
    <citation type="submission" date="2024-05" db="EMBL/GenBank/DDBJ databases">
        <title>Genome sequencing and assembly of Indian major carp, Cirrhinus mrigala (Hamilton, 1822).</title>
        <authorList>
            <person name="Mohindra V."/>
            <person name="Chowdhury L.M."/>
            <person name="Lal K."/>
            <person name="Jena J.K."/>
        </authorList>
    </citation>
    <scope>NUCLEOTIDE SEQUENCE [LARGE SCALE GENOMIC DNA]</scope>
    <source>
        <strain evidence="2">CM1030</strain>
        <tissue evidence="2">Blood</tissue>
    </source>
</reference>
<dbReference type="AlphaFoldDB" id="A0ABD0R2L2"/>
<keyword evidence="3" id="KW-1185">Reference proteome</keyword>
<feature type="non-terminal residue" evidence="2">
    <location>
        <position position="1"/>
    </location>
</feature>
<protein>
    <submittedName>
        <fullName evidence="2">Uncharacterized protein</fullName>
    </submittedName>
</protein>
<dbReference type="EMBL" id="JAMKFB020000005">
    <property type="protein sequence ID" value="KAL0192222.1"/>
    <property type="molecule type" value="Genomic_DNA"/>
</dbReference>
<comment type="caution">
    <text evidence="2">The sequence shown here is derived from an EMBL/GenBank/DDBJ whole genome shotgun (WGS) entry which is preliminary data.</text>
</comment>
<name>A0ABD0R2L2_CIRMR</name>
<evidence type="ECO:0000256" key="1">
    <source>
        <dbReference type="SAM" id="MobiDB-lite"/>
    </source>
</evidence>